<organism evidence="3 4">
    <name type="scientific">Kribbella albertanoniae</name>
    <dbReference type="NCBI Taxonomy" id="1266829"/>
    <lineage>
        <taxon>Bacteria</taxon>
        <taxon>Bacillati</taxon>
        <taxon>Actinomycetota</taxon>
        <taxon>Actinomycetes</taxon>
        <taxon>Propionibacteriales</taxon>
        <taxon>Kribbellaceae</taxon>
        <taxon>Kribbella</taxon>
    </lineage>
</organism>
<accession>A0A4R4Q6B3</accession>
<dbReference type="InterPro" id="IPR023213">
    <property type="entry name" value="CAT-like_dom_sf"/>
</dbReference>
<dbReference type="InterPro" id="IPR001242">
    <property type="entry name" value="Condensation_dom"/>
</dbReference>
<evidence type="ECO:0000259" key="2">
    <source>
        <dbReference type="PROSITE" id="PS50075"/>
    </source>
</evidence>
<dbReference type="RefSeq" id="WP_132406160.1">
    <property type="nucleotide sequence ID" value="NZ_SMKA01000042.1"/>
</dbReference>
<dbReference type="SUPFAM" id="SSF47336">
    <property type="entry name" value="ACP-like"/>
    <property type="match status" value="1"/>
</dbReference>
<name>A0A4R4Q6B3_9ACTN</name>
<evidence type="ECO:0000256" key="1">
    <source>
        <dbReference type="ARBA" id="ARBA00001957"/>
    </source>
</evidence>
<dbReference type="PANTHER" id="PTHR45527:SF1">
    <property type="entry name" value="FATTY ACID SYNTHASE"/>
    <property type="match status" value="1"/>
</dbReference>
<dbReference type="Gene3D" id="3.30.559.10">
    <property type="entry name" value="Chloramphenicol acetyltransferase-like domain"/>
    <property type="match status" value="1"/>
</dbReference>
<dbReference type="Gene3D" id="3.30.559.30">
    <property type="entry name" value="Nonribosomal peptide synthetase, condensation domain"/>
    <property type="match status" value="1"/>
</dbReference>
<dbReference type="AlphaFoldDB" id="A0A4R4Q6B3"/>
<dbReference type="GO" id="GO:0008610">
    <property type="term" value="P:lipid biosynthetic process"/>
    <property type="evidence" value="ECO:0007669"/>
    <property type="project" value="UniProtKB-ARBA"/>
</dbReference>
<comment type="cofactor">
    <cofactor evidence="1">
        <name>pantetheine 4'-phosphate</name>
        <dbReference type="ChEBI" id="CHEBI:47942"/>
    </cofactor>
</comment>
<dbReference type="InterPro" id="IPR009081">
    <property type="entry name" value="PP-bd_ACP"/>
</dbReference>
<dbReference type="GO" id="GO:0003824">
    <property type="term" value="F:catalytic activity"/>
    <property type="evidence" value="ECO:0007669"/>
    <property type="project" value="InterPro"/>
</dbReference>
<dbReference type="Proteomes" id="UP000295075">
    <property type="component" value="Unassembled WGS sequence"/>
</dbReference>
<dbReference type="EMBL" id="SMKA01000042">
    <property type="protein sequence ID" value="TDC30688.1"/>
    <property type="molecule type" value="Genomic_DNA"/>
</dbReference>
<gene>
    <name evidence="3" type="ORF">E1261_12830</name>
</gene>
<comment type="caution">
    <text evidence="3">The sequence shown here is derived from an EMBL/GenBank/DDBJ whole genome shotgun (WGS) entry which is preliminary data.</text>
</comment>
<reference evidence="3 4" key="1">
    <citation type="submission" date="2019-03" db="EMBL/GenBank/DDBJ databases">
        <title>Draft genome sequences of novel Actinobacteria.</title>
        <authorList>
            <person name="Sahin N."/>
            <person name="Ay H."/>
            <person name="Saygin H."/>
        </authorList>
    </citation>
    <scope>NUCLEOTIDE SEQUENCE [LARGE SCALE GENOMIC DNA]</scope>
    <source>
        <strain evidence="3 4">JCM 30547</strain>
    </source>
</reference>
<dbReference type="GO" id="GO:0031177">
    <property type="term" value="F:phosphopantetheine binding"/>
    <property type="evidence" value="ECO:0007669"/>
    <property type="project" value="TreeGrafter"/>
</dbReference>
<dbReference type="Pfam" id="PF00668">
    <property type="entry name" value="Condensation"/>
    <property type="match status" value="2"/>
</dbReference>
<feature type="domain" description="Carrier" evidence="2">
    <location>
        <begin position="4"/>
        <end position="79"/>
    </location>
</feature>
<evidence type="ECO:0000313" key="3">
    <source>
        <dbReference type="EMBL" id="TDC30688.1"/>
    </source>
</evidence>
<dbReference type="PANTHER" id="PTHR45527">
    <property type="entry name" value="NONRIBOSOMAL PEPTIDE SYNTHETASE"/>
    <property type="match status" value="1"/>
</dbReference>
<proteinExistence type="predicted"/>
<protein>
    <recommendedName>
        <fullName evidence="2">Carrier domain-containing protein</fullName>
    </recommendedName>
</protein>
<dbReference type="GO" id="GO:0044550">
    <property type="term" value="P:secondary metabolite biosynthetic process"/>
    <property type="evidence" value="ECO:0007669"/>
    <property type="project" value="TreeGrafter"/>
</dbReference>
<evidence type="ECO:0000313" key="4">
    <source>
        <dbReference type="Proteomes" id="UP000295075"/>
    </source>
</evidence>
<dbReference type="Gene3D" id="1.10.1200.10">
    <property type="entry name" value="ACP-like"/>
    <property type="match status" value="1"/>
</dbReference>
<dbReference type="GO" id="GO:0043041">
    <property type="term" value="P:amino acid activation for nonribosomal peptide biosynthetic process"/>
    <property type="evidence" value="ECO:0007669"/>
    <property type="project" value="TreeGrafter"/>
</dbReference>
<keyword evidence="4" id="KW-1185">Reference proteome</keyword>
<sequence length="480" mass="51748">MNDIDERPLEAQVLAIWSAVLGHSALGLDDDLLDRGMTSLAAIRGLAALRRELGCGLSLDDLLQLRTPRRIAAAQHHADRPIVAKTTDAARKLTDQQQAMVQVIDGRPDTSYLLSDLFELVGPVDGPRLAAALLTLPERHEALRLRVVSPTQGAIARPDDSAVRNAVEYAGDSAVRDLDEIRAHLGRPFRLDADIPFRAMLLRAPDSWILGLATHHIASDAWSHHVLLEDLAIAYHGQTEVPPAPSYWSALAADPQPWAPDLWTDILDRPYDGMRVLAPATGRGPIGTATAPIPGHVDSAQRLDANRLLVAATLRAVSATIGDSAALIGIPFAGRLTSDALQAVGYFSNTIFVGVDLAEHRTGADLLAEVSRQMLLGRTKLCRDWRRLMPAERHVLFTTRVICDAVDDVTGLPELDGITLSRVDESASDTGNRPITVQLRRTGAGLVVSCQFRVDVLSSEVAQDFTARVAGAFATLSADA</sequence>
<dbReference type="OrthoDB" id="2472181at2"/>
<dbReference type="InterPro" id="IPR036736">
    <property type="entry name" value="ACP-like_sf"/>
</dbReference>
<dbReference type="PROSITE" id="PS50075">
    <property type="entry name" value="CARRIER"/>
    <property type="match status" value="1"/>
</dbReference>
<dbReference type="GO" id="GO:0005737">
    <property type="term" value="C:cytoplasm"/>
    <property type="evidence" value="ECO:0007669"/>
    <property type="project" value="TreeGrafter"/>
</dbReference>
<dbReference type="SUPFAM" id="SSF52777">
    <property type="entry name" value="CoA-dependent acyltransferases"/>
    <property type="match status" value="2"/>
</dbReference>
<dbReference type="Pfam" id="PF00550">
    <property type="entry name" value="PP-binding"/>
    <property type="match status" value="1"/>
</dbReference>